<dbReference type="GO" id="GO:0005737">
    <property type="term" value="C:cytoplasm"/>
    <property type="evidence" value="ECO:0007669"/>
    <property type="project" value="UniProtKB-SubCell"/>
</dbReference>
<keyword evidence="4 13" id="KW-0963">Cytoplasm</keyword>
<dbReference type="GO" id="GO:0004826">
    <property type="term" value="F:phenylalanine-tRNA ligase activity"/>
    <property type="evidence" value="ECO:0007669"/>
    <property type="project" value="UniProtKB-UniRule"/>
</dbReference>
<evidence type="ECO:0000256" key="5">
    <source>
        <dbReference type="ARBA" id="ARBA00022598"/>
    </source>
</evidence>
<feature type="binding site" evidence="13">
    <location>
        <position position="247"/>
    </location>
    <ligand>
        <name>Mg(2+)</name>
        <dbReference type="ChEBI" id="CHEBI:18420"/>
        <note>shared with beta subunit</note>
    </ligand>
</feature>
<dbReference type="CDD" id="cd00496">
    <property type="entry name" value="PheRS_alpha_core"/>
    <property type="match status" value="1"/>
</dbReference>
<dbReference type="InterPro" id="IPR004529">
    <property type="entry name" value="Phe-tRNA-synth_IIc_asu"/>
</dbReference>
<dbReference type="InterPro" id="IPR002319">
    <property type="entry name" value="Phenylalanyl-tRNA_Synthase"/>
</dbReference>
<dbReference type="Pfam" id="PF01409">
    <property type="entry name" value="tRNA-synt_2d"/>
    <property type="match status" value="1"/>
</dbReference>
<evidence type="ECO:0000256" key="11">
    <source>
        <dbReference type="ARBA" id="ARBA00023146"/>
    </source>
</evidence>
<dbReference type="InterPro" id="IPR006195">
    <property type="entry name" value="aa-tRNA-synth_II"/>
</dbReference>
<evidence type="ECO:0000256" key="3">
    <source>
        <dbReference type="ARBA" id="ARBA00011209"/>
    </source>
</evidence>
<name>A0A2W6MXU5_9HELI</name>
<evidence type="ECO:0000313" key="17">
    <source>
        <dbReference type="Proteomes" id="UP000249746"/>
    </source>
</evidence>
<dbReference type="EC" id="6.1.1.20" evidence="13"/>
<dbReference type="InterPro" id="IPR022911">
    <property type="entry name" value="Phe_tRNA_ligase_alpha1_bac"/>
</dbReference>
<evidence type="ECO:0000313" key="16">
    <source>
        <dbReference type="EMBL" id="PZT48781.1"/>
    </source>
</evidence>
<keyword evidence="10 13" id="KW-0648">Protein biosynthesis</keyword>
<dbReference type="EMBL" id="NBIU01000003">
    <property type="protein sequence ID" value="PZT48781.1"/>
    <property type="molecule type" value="Genomic_DNA"/>
</dbReference>
<dbReference type="SUPFAM" id="SSF46589">
    <property type="entry name" value="tRNA-binding arm"/>
    <property type="match status" value="1"/>
</dbReference>
<evidence type="ECO:0000256" key="1">
    <source>
        <dbReference type="ARBA" id="ARBA00004496"/>
    </source>
</evidence>
<evidence type="ECO:0000259" key="15">
    <source>
        <dbReference type="PROSITE" id="PS50862"/>
    </source>
</evidence>
<keyword evidence="17" id="KW-1185">Reference proteome</keyword>
<keyword evidence="6 13" id="KW-0479">Metal-binding</keyword>
<keyword evidence="11 13" id="KW-0030">Aminoacyl-tRNA synthetase</keyword>
<dbReference type="Gene3D" id="3.30.930.10">
    <property type="entry name" value="Bira Bifunctional Protein, Domain 2"/>
    <property type="match status" value="1"/>
</dbReference>
<keyword evidence="9 13" id="KW-0460">Magnesium</keyword>
<dbReference type="PANTHER" id="PTHR11538">
    <property type="entry name" value="PHENYLALANYL-TRNA SYNTHETASE"/>
    <property type="match status" value="1"/>
</dbReference>
<feature type="coiled-coil region" evidence="14">
    <location>
        <begin position="39"/>
        <end position="66"/>
    </location>
</feature>
<comment type="caution">
    <text evidence="16">The sequence shown here is derived from an EMBL/GenBank/DDBJ whole genome shotgun (WGS) entry which is preliminary data.</text>
</comment>
<accession>A0A2W6MXU5</accession>
<sequence>MKEIFTKIEEASSLAKLEEIRISLLGKKGTLTASFSALRDLEEDQRKQKAKELNLLKLEIEKALATKKEALSFLELQAKLEQEKIDVSLFTPSSLRGSIHPVMLMMDRIVEYFTSMNFALEMGPLVEDDFHNFEALNLPKYHPARDMQDTFYFKDGKLLRTHTSPVQIRTMESQKPPIRMICPGSVFRCDYDLTHTPMFHQVEGLVVEEGNDSVSFANLKFILEDFLKYIFGEVKVRFRSSFFPFTEPSAEVDMSCIFCGGSGCRVCSHTGWLEVLGCGCVDNNVFKAVGYENVSGYAFGMGVERFAMLAYSVPDLRAFFESDLRILEQFK</sequence>
<dbReference type="Pfam" id="PF02912">
    <property type="entry name" value="Phe_tRNA-synt_N"/>
    <property type="match status" value="1"/>
</dbReference>
<keyword evidence="8 13" id="KW-0067">ATP-binding</keyword>
<gene>
    <name evidence="13" type="primary">pheS</name>
    <name evidence="16" type="ORF">B6S12_01635</name>
</gene>
<evidence type="ECO:0000256" key="6">
    <source>
        <dbReference type="ARBA" id="ARBA00022723"/>
    </source>
</evidence>
<dbReference type="GO" id="GO:0005524">
    <property type="term" value="F:ATP binding"/>
    <property type="evidence" value="ECO:0007669"/>
    <property type="project" value="UniProtKB-UniRule"/>
</dbReference>
<dbReference type="GO" id="GO:0000049">
    <property type="term" value="F:tRNA binding"/>
    <property type="evidence" value="ECO:0007669"/>
    <property type="project" value="InterPro"/>
</dbReference>
<organism evidence="16 17">
    <name type="scientific">Helicobacter valdiviensis</name>
    <dbReference type="NCBI Taxonomy" id="1458358"/>
    <lineage>
        <taxon>Bacteria</taxon>
        <taxon>Pseudomonadati</taxon>
        <taxon>Campylobacterota</taxon>
        <taxon>Epsilonproteobacteria</taxon>
        <taxon>Campylobacterales</taxon>
        <taxon>Helicobacteraceae</taxon>
        <taxon>Helicobacter</taxon>
    </lineage>
</organism>
<evidence type="ECO:0000256" key="9">
    <source>
        <dbReference type="ARBA" id="ARBA00022842"/>
    </source>
</evidence>
<dbReference type="HAMAP" id="MF_00281">
    <property type="entry name" value="Phe_tRNA_synth_alpha1"/>
    <property type="match status" value="1"/>
</dbReference>
<dbReference type="NCBIfam" id="TIGR00468">
    <property type="entry name" value="pheS"/>
    <property type="match status" value="1"/>
</dbReference>
<dbReference type="GO" id="GO:0000287">
    <property type="term" value="F:magnesium ion binding"/>
    <property type="evidence" value="ECO:0007669"/>
    <property type="project" value="UniProtKB-UniRule"/>
</dbReference>
<dbReference type="RefSeq" id="WP_111229091.1">
    <property type="nucleotide sequence ID" value="NZ_NBIU01000003.1"/>
</dbReference>
<evidence type="ECO:0000256" key="4">
    <source>
        <dbReference type="ARBA" id="ARBA00022490"/>
    </source>
</evidence>
<dbReference type="InterPro" id="IPR045864">
    <property type="entry name" value="aa-tRNA-synth_II/BPL/LPL"/>
</dbReference>
<evidence type="ECO:0000256" key="13">
    <source>
        <dbReference type="HAMAP-Rule" id="MF_00281"/>
    </source>
</evidence>
<evidence type="ECO:0000256" key="2">
    <source>
        <dbReference type="ARBA" id="ARBA00010207"/>
    </source>
</evidence>
<proteinExistence type="inferred from homology"/>
<keyword evidence="14" id="KW-0175">Coiled coil</keyword>
<dbReference type="Proteomes" id="UP000249746">
    <property type="component" value="Unassembled WGS sequence"/>
</dbReference>
<evidence type="ECO:0000256" key="8">
    <source>
        <dbReference type="ARBA" id="ARBA00022840"/>
    </source>
</evidence>
<reference evidence="16 17" key="1">
    <citation type="submission" date="2017-03" db="EMBL/GenBank/DDBJ databases">
        <title>Genomic and clinical evidence uncovers the enterohepatic species Helicobacter valdiviensis as a potential human intestinal pathogen.</title>
        <authorList>
            <person name="Fresia P."/>
            <person name="Jara R."/>
            <person name="Sierra R."/>
            <person name="Ferres I."/>
            <person name="Greif G."/>
            <person name="Iraola G."/>
            <person name="Collado L."/>
        </authorList>
    </citation>
    <scope>NUCLEOTIDE SEQUENCE [LARGE SCALE GENOMIC DNA]</scope>
    <source>
        <strain evidence="16 17">WBE14</strain>
    </source>
</reference>
<dbReference type="SUPFAM" id="SSF55681">
    <property type="entry name" value="Class II aaRS and biotin synthetases"/>
    <property type="match status" value="1"/>
</dbReference>
<dbReference type="PROSITE" id="PS50862">
    <property type="entry name" value="AA_TRNA_LIGASE_II"/>
    <property type="match status" value="1"/>
</dbReference>
<comment type="similarity">
    <text evidence="2 13">Belongs to the class-II aminoacyl-tRNA synthetase family. Phe-tRNA synthetase alpha subunit type 1 subfamily.</text>
</comment>
<comment type="catalytic activity">
    <reaction evidence="12 13">
        <text>tRNA(Phe) + L-phenylalanine + ATP = L-phenylalanyl-tRNA(Phe) + AMP + diphosphate + H(+)</text>
        <dbReference type="Rhea" id="RHEA:19413"/>
        <dbReference type="Rhea" id="RHEA-COMP:9668"/>
        <dbReference type="Rhea" id="RHEA-COMP:9699"/>
        <dbReference type="ChEBI" id="CHEBI:15378"/>
        <dbReference type="ChEBI" id="CHEBI:30616"/>
        <dbReference type="ChEBI" id="CHEBI:33019"/>
        <dbReference type="ChEBI" id="CHEBI:58095"/>
        <dbReference type="ChEBI" id="CHEBI:78442"/>
        <dbReference type="ChEBI" id="CHEBI:78531"/>
        <dbReference type="ChEBI" id="CHEBI:456215"/>
        <dbReference type="EC" id="6.1.1.20"/>
    </reaction>
</comment>
<comment type="subunit">
    <text evidence="3 13">Tetramer of two alpha and two beta subunits.</text>
</comment>
<dbReference type="PANTHER" id="PTHR11538:SF41">
    <property type="entry name" value="PHENYLALANINE--TRNA LIGASE, MITOCHONDRIAL"/>
    <property type="match status" value="1"/>
</dbReference>
<evidence type="ECO:0000256" key="10">
    <source>
        <dbReference type="ARBA" id="ARBA00022917"/>
    </source>
</evidence>
<dbReference type="InterPro" id="IPR004188">
    <property type="entry name" value="Phe-tRNA_ligase_II_N"/>
</dbReference>
<dbReference type="OrthoDB" id="9800719at2"/>
<dbReference type="GO" id="GO:0006432">
    <property type="term" value="P:phenylalanyl-tRNA aminoacylation"/>
    <property type="evidence" value="ECO:0007669"/>
    <property type="project" value="UniProtKB-UniRule"/>
</dbReference>
<dbReference type="InterPro" id="IPR010978">
    <property type="entry name" value="tRNA-bd_arm"/>
</dbReference>
<evidence type="ECO:0000256" key="7">
    <source>
        <dbReference type="ARBA" id="ARBA00022741"/>
    </source>
</evidence>
<protein>
    <recommendedName>
        <fullName evidence="13">Phenylalanine--tRNA ligase alpha subunit</fullName>
        <ecNumber evidence="13">6.1.1.20</ecNumber>
    </recommendedName>
    <alternativeName>
        <fullName evidence="13">Phenylalanyl-tRNA synthetase alpha subunit</fullName>
        <shortName evidence="13">PheRS</shortName>
    </alternativeName>
</protein>
<keyword evidence="5 13" id="KW-0436">Ligase</keyword>
<comment type="subcellular location">
    <subcellularLocation>
        <location evidence="1 13">Cytoplasm</location>
    </subcellularLocation>
</comment>
<feature type="domain" description="Aminoacyl-transfer RNA synthetases class-II family profile" evidence="15">
    <location>
        <begin position="159"/>
        <end position="321"/>
    </location>
</feature>
<evidence type="ECO:0000256" key="14">
    <source>
        <dbReference type="SAM" id="Coils"/>
    </source>
</evidence>
<dbReference type="AlphaFoldDB" id="A0A2W6MXU5"/>
<keyword evidence="7 13" id="KW-0547">Nucleotide-binding</keyword>
<evidence type="ECO:0000256" key="12">
    <source>
        <dbReference type="ARBA" id="ARBA00049255"/>
    </source>
</evidence>
<comment type="cofactor">
    <cofactor evidence="13">
        <name>Mg(2+)</name>
        <dbReference type="ChEBI" id="CHEBI:18420"/>
    </cofactor>
    <text evidence="13">Binds 2 magnesium ions per tetramer.</text>
</comment>